<dbReference type="Pfam" id="PF00005">
    <property type="entry name" value="ABC_tran"/>
    <property type="match status" value="1"/>
</dbReference>
<keyword evidence="4 9" id="KW-0812">Transmembrane</keyword>
<dbReference type="Gene3D" id="3.40.50.300">
    <property type="entry name" value="P-loop containing nucleotide triphosphate hydrolases"/>
    <property type="match status" value="1"/>
</dbReference>
<dbReference type="InterPro" id="IPR003593">
    <property type="entry name" value="AAA+_ATPase"/>
</dbReference>
<dbReference type="GO" id="GO:0005524">
    <property type="term" value="F:ATP binding"/>
    <property type="evidence" value="ECO:0007669"/>
    <property type="project" value="UniProtKB-KW"/>
</dbReference>
<keyword evidence="13" id="KW-1185">Reference proteome</keyword>
<feature type="transmembrane region" description="Helical" evidence="9">
    <location>
        <begin position="269"/>
        <end position="294"/>
    </location>
</feature>
<dbReference type="InterPro" id="IPR036640">
    <property type="entry name" value="ABC1_TM_sf"/>
</dbReference>
<feature type="transmembrane region" description="Helical" evidence="9">
    <location>
        <begin position="12"/>
        <end position="35"/>
    </location>
</feature>
<organism evidence="12 13">
    <name type="scientific">Terribacillus halophilus</name>
    <dbReference type="NCBI Taxonomy" id="361279"/>
    <lineage>
        <taxon>Bacteria</taxon>
        <taxon>Bacillati</taxon>
        <taxon>Bacillota</taxon>
        <taxon>Bacilli</taxon>
        <taxon>Bacillales</taxon>
        <taxon>Bacillaceae</taxon>
        <taxon>Terribacillus</taxon>
    </lineage>
</organism>
<proteinExistence type="predicted"/>
<sequence>MKTVFSYLKPYWLVIVTSLIFILMELSVELLQPFLLQKLIDDGIATGDNRLVMEIGLGMVTIAIIGFGAGIINIFFADHLGQSVGKELRDHMFERLQQADLQDIQRFGTSTLLTRLTNDVNQIQLTLVMFFRFMIRAPFLIIGGTVMAFVVHAKIALILLVVIPILLFVLRIIMKRSIRYFGIVQRSVDKVNHVMRENLVGLRLIRIFVREEHERKRFENTSNELRQNMLRAFRYTELSVPLLTLVMNIAILAILYVGGVQQQTNVGDIVAIVNYATRITGALSVVGMLITFYARAKASSERISDVLALDTLADDGHGTSEIFRGRIDMDHVTFRYPNGKVPVIEDFTIQIKPGERVAILGETGSGKSTLLHLMIGLYDPDDGQVMADGIPLPDLDDKSFRKQIGFVSQEVQLFSGTIRENISWGVPDATDEAITRAAKDAQIYDTIAKLPDKFATRLGQNGINLSGGQKQRLTIARALLMEPSLLLMDDSTSALDLQTERKLLEALKQYECTTVLVTQKLSTAMQCDRILIVEDGKRTAYGTAEELLEQSALFRAIQASQLQRGATS</sequence>
<dbReference type="InterPro" id="IPR011527">
    <property type="entry name" value="ABC1_TM_dom"/>
</dbReference>
<dbReference type="SUPFAM" id="SSF52540">
    <property type="entry name" value="P-loop containing nucleoside triphosphate hydrolases"/>
    <property type="match status" value="1"/>
</dbReference>
<dbReference type="PROSITE" id="PS00211">
    <property type="entry name" value="ABC_TRANSPORTER_1"/>
    <property type="match status" value="1"/>
</dbReference>
<evidence type="ECO:0000256" key="1">
    <source>
        <dbReference type="ARBA" id="ARBA00004651"/>
    </source>
</evidence>
<keyword evidence="3" id="KW-1003">Cell membrane</keyword>
<dbReference type="SUPFAM" id="SSF90123">
    <property type="entry name" value="ABC transporter transmembrane region"/>
    <property type="match status" value="1"/>
</dbReference>
<dbReference type="PANTHER" id="PTHR43394:SF1">
    <property type="entry name" value="ATP-BINDING CASSETTE SUB-FAMILY B MEMBER 10, MITOCHONDRIAL"/>
    <property type="match status" value="1"/>
</dbReference>
<dbReference type="InterPro" id="IPR027417">
    <property type="entry name" value="P-loop_NTPase"/>
</dbReference>
<evidence type="ECO:0000259" key="10">
    <source>
        <dbReference type="PROSITE" id="PS50893"/>
    </source>
</evidence>
<dbReference type="GO" id="GO:0015421">
    <property type="term" value="F:ABC-type oligopeptide transporter activity"/>
    <property type="evidence" value="ECO:0007669"/>
    <property type="project" value="TreeGrafter"/>
</dbReference>
<dbReference type="OrthoDB" id="9770415at2"/>
<name>A0A1G6VMG6_9BACI</name>
<dbReference type="STRING" id="361279.SAMN05421663_11344"/>
<comment type="subcellular location">
    <subcellularLocation>
        <location evidence="1">Cell membrane</location>
        <topology evidence="1">Multi-pass membrane protein</topology>
    </subcellularLocation>
</comment>
<dbReference type="SMART" id="SM00382">
    <property type="entry name" value="AAA"/>
    <property type="match status" value="1"/>
</dbReference>
<evidence type="ECO:0000313" key="12">
    <source>
        <dbReference type="EMBL" id="SDD54603.1"/>
    </source>
</evidence>
<dbReference type="InterPro" id="IPR039421">
    <property type="entry name" value="Type_1_exporter"/>
</dbReference>
<feature type="transmembrane region" description="Helical" evidence="9">
    <location>
        <begin position="125"/>
        <end position="149"/>
    </location>
</feature>
<evidence type="ECO:0000256" key="3">
    <source>
        <dbReference type="ARBA" id="ARBA00022475"/>
    </source>
</evidence>
<feature type="transmembrane region" description="Helical" evidence="9">
    <location>
        <begin position="55"/>
        <end position="76"/>
    </location>
</feature>
<feature type="transmembrane region" description="Helical" evidence="9">
    <location>
        <begin position="238"/>
        <end position="257"/>
    </location>
</feature>
<keyword evidence="5" id="KW-0547">Nucleotide-binding</keyword>
<dbReference type="GO" id="GO:0016887">
    <property type="term" value="F:ATP hydrolysis activity"/>
    <property type="evidence" value="ECO:0007669"/>
    <property type="project" value="InterPro"/>
</dbReference>
<dbReference type="Gene3D" id="1.20.1560.10">
    <property type="entry name" value="ABC transporter type 1, transmembrane domain"/>
    <property type="match status" value="1"/>
</dbReference>
<accession>A0A1G6VMG6</accession>
<keyword evidence="2" id="KW-0813">Transport</keyword>
<evidence type="ECO:0000313" key="13">
    <source>
        <dbReference type="Proteomes" id="UP000198666"/>
    </source>
</evidence>
<dbReference type="PANTHER" id="PTHR43394">
    <property type="entry name" value="ATP-DEPENDENT PERMEASE MDL1, MITOCHONDRIAL"/>
    <property type="match status" value="1"/>
</dbReference>
<dbReference type="PROSITE" id="PS50929">
    <property type="entry name" value="ABC_TM1F"/>
    <property type="match status" value="1"/>
</dbReference>
<reference evidence="13" key="1">
    <citation type="submission" date="2016-10" db="EMBL/GenBank/DDBJ databases">
        <authorList>
            <person name="Varghese N."/>
            <person name="Submissions S."/>
        </authorList>
    </citation>
    <scope>NUCLEOTIDE SEQUENCE [LARGE SCALE GENOMIC DNA]</scope>
    <source>
        <strain evidence="13">DSM 21620</strain>
    </source>
</reference>
<feature type="transmembrane region" description="Helical" evidence="9">
    <location>
        <begin position="155"/>
        <end position="173"/>
    </location>
</feature>
<feature type="domain" description="ABC transporter" evidence="10">
    <location>
        <begin position="327"/>
        <end position="560"/>
    </location>
</feature>
<evidence type="ECO:0000256" key="7">
    <source>
        <dbReference type="ARBA" id="ARBA00022989"/>
    </source>
</evidence>
<evidence type="ECO:0000256" key="2">
    <source>
        <dbReference type="ARBA" id="ARBA00022448"/>
    </source>
</evidence>
<keyword evidence="6 12" id="KW-0067">ATP-binding</keyword>
<dbReference type="RefSeq" id="WP_093728502.1">
    <property type="nucleotide sequence ID" value="NZ_FMZB01000013.1"/>
</dbReference>
<dbReference type="InterPro" id="IPR017871">
    <property type="entry name" value="ABC_transporter-like_CS"/>
</dbReference>
<dbReference type="GO" id="GO:0005886">
    <property type="term" value="C:plasma membrane"/>
    <property type="evidence" value="ECO:0007669"/>
    <property type="project" value="UniProtKB-SubCell"/>
</dbReference>
<keyword evidence="7 9" id="KW-1133">Transmembrane helix</keyword>
<evidence type="ECO:0000256" key="5">
    <source>
        <dbReference type="ARBA" id="ARBA00022741"/>
    </source>
</evidence>
<dbReference type="Proteomes" id="UP000198666">
    <property type="component" value="Unassembled WGS sequence"/>
</dbReference>
<dbReference type="InterPro" id="IPR003439">
    <property type="entry name" value="ABC_transporter-like_ATP-bd"/>
</dbReference>
<dbReference type="CDD" id="cd18548">
    <property type="entry name" value="ABC_6TM_Tm287_like"/>
    <property type="match status" value="1"/>
</dbReference>
<dbReference type="AlphaFoldDB" id="A0A1G6VMG6"/>
<evidence type="ECO:0000259" key="11">
    <source>
        <dbReference type="PROSITE" id="PS50929"/>
    </source>
</evidence>
<feature type="domain" description="ABC transmembrane type-1" evidence="11">
    <location>
        <begin position="16"/>
        <end position="295"/>
    </location>
</feature>
<protein>
    <submittedName>
        <fullName evidence="12">ATP-binding cassette, subfamily B</fullName>
    </submittedName>
</protein>
<evidence type="ECO:0000256" key="6">
    <source>
        <dbReference type="ARBA" id="ARBA00022840"/>
    </source>
</evidence>
<dbReference type="PROSITE" id="PS50893">
    <property type="entry name" value="ABC_TRANSPORTER_2"/>
    <property type="match status" value="1"/>
</dbReference>
<dbReference type="EMBL" id="FMZB01000013">
    <property type="protein sequence ID" value="SDD54603.1"/>
    <property type="molecule type" value="Genomic_DNA"/>
</dbReference>
<evidence type="ECO:0000256" key="8">
    <source>
        <dbReference type="ARBA" id="ARBA00023136"/>
    </source>
</evidence>
<dbReference type="Pfam" id="PF00664">
    <property type="entry name" value="ABC_membrane"/>
    <property type="match status" value="1"/>
</dbReference>
<gene>
    <name evidence="12" type="ORF">SAMN05421663_11344</name>
</gene>
<dbReference type="FunFam" id="3.40.50.300:FF:000221">
    <property type="entry name" value="Multidrug ABC transporter ATP-binding protein"/>
    <property type="match status" value="1"/>
</dbReference>
<evidence type="ECO:0000256" key="9">
    <source>
        <dbReference type="SAM" id="Phobius"/>
    </source>
</evidence>
<evidence type="ECO:0000256" key="4">
    <source>
        <dbReference type="ARBA" id="ARBA00022692"/>
    </source>
</evidence>
<keyword evidence="8 9" id="KW-0472">Membrane</keyword>